<keyword evidence="3" id="KW-1185">Reference proteome</keyword>
<feature type="compositionally biased region" description="Polar residues" evidence="1">
    <location>
        <begin position="280"/>
        <end position="300"/>
    </location>
</feature>
<feature type="compositionally biased region" description="Polar residues" evidence="1">
    <location>
        <begin position="343"/>
        <end position="353"/>
    </location>
</feature>
<reference evidence="2 3" key="1">
    <citation type="submission" date="2014-04" db="EMBL/GenBank/DDBJ databases">
        <authorList>
            <consortium name="DOE Joint Genome Institute"/>
            <person name="Kuo A."/>
            <person name="Tarkka M."/>
            <person name="Buscot F."/>
            <person name="Kohler A."/>
            <person name="Nagy L.G."/>
            <person name="Floudas D."/>
            <person name="Copeland A."/>
            <person name="Barry K.W."/>
            <person name="Cichocki N."/>
            <person name="Veneault-Fourrey C."/>
            <person name="LaButti K."/>
            <person name="Lindquist E.A."/>
            <person name="Lipzen A."/>
            <person name="Lundell T."/>
            <person name="Morin E."/>
            <person name="Murat C."/>
            <person name="Sun H."/>
            <person name="Tunlid A."/>
            <person name="Henrissat B."/>
            <person name="Grigoriev I.V."/>
            <person name="Hibbett D.S."/>
            <person name="Martin F."/>
            <person name="Nordberg H.P."/>
            <person name="Cantor M.N."/>
            <person name="Hua S.X."/>
        </authorList>
    </citation>
    <scope>NUCLEOTIDE SEQUENCE [LARGE SCALE GENOMIC DNA]</scope>
    <source>
        <strain evidence="2 3">F 1598</strain>
    </source>
</reference>
<protein>
    <submittedName>
        <fullName evidence="2">Uncharacterized protein</fullName>
    </submittedName>
</protein>
<proteinExistence type="predicted"/>
<dbReference type="AlphaFoldDB" id="A0A0C3BLB5"/>
<name>A0A0C3BLB5_PILCF</name>
<feature type="compositionally biased region" description="Low complexity" evidence="1">
    <location>
        <begin position="180"/>
        <end position="195"/>
    </location>
</feature>
<evidence type="ECO:0000313" key="2">
    <source>
        <dbReference type="EMBL" id="KIM87238.1"/>
    </source>
</evidence>
<dbReference type="STRING" id="765440.A0A0C3BLB5"/>
<evidence type="ECO:0000256" key="1">
    <source>
        <dbReference type="SAM" id="MobiDB-lite"/>
    </source>
</evidence>
<dbReference type="InParanoid" id="A0A0C3BLB5"/>
<accession>A0A0C3BLB5</accession>
<reference evidence="3" key="2">
    <citation type="submission" date="2015-01" db="EMBL/GenBank/DDBJ databases">
        <title>Evolutionary Origins and Diversification of the Mycorrhizal Mutualists.</title>
        <authorList>
            <consortium name="DOE Joint Genome Institute"/>
            <consortium name="Mycorrhizal Genomics Consortium"/>
            <person name="Kohler A."/>
            <person name="Kuo A."/>
            <person name="Nagy L.G."/>
            <person name="Floudas D."/>
            <person name="Copeland A."/>
            <person name="Barry K.W."/>
            <person name="Cichocki N."/>
            <person name="Veneault-Fourrey C."/>
            <person name="LaButti K."/>
            <person name="Lindquist E.A."/>
            <person name="Lipzen A."/>
            <person name="Lundell T."/>
            <person name="Morin E."/>
            <person name="Murat C."/>
            <person name="Riley R."/>
            <person name="Ohm R."/>
            <person name="Sun H."/>
            <person name="Tunlid A."/>
            <person name="Henrissat B."/>
            <person name="Grigoriev I.V."/>
            <person name="Hibbett D.S."/>
            <person name="Martin F."/>
        </authorList>
    </citation>
    <scope>NUCLEOTIDE SEQUENCE [LARGE SCALE GENOMIC DNA]</scope>
    <source>
        <strain evidence="3">F 1598</strain>
    </source>
</reference>
<organism evidence="2 3">
    <name type="scientific">Piloderma croceum (strain F 1598)</name>
    <dbReference type="NCBI Taxonomy" id="765440"/>
    <lineage>
        <taxon>Eukaryota</taxon>
        <taxon>Fungi</taxon>
        <taxon>Dikarya</taxon>
        <taxon>Basidiomycota</taxon>
        <taxon>Agaricomycotina</taxon>
        <taxon>Agaricomycetes</taxon>
        <taxon>Agaricomycetidae</taxon>
        <taxon>Atheliales</taxon>
        <taxon>Atheliaceae</taxon>
        <taxon>Piloderma</taxon>
    </lineage>
</organism>
<feature type="compositionally biased region" description="Polar residues" evidence="1">
    <location>
        <begin position="168"/>
        <end position="179"/>
    </location>
</feature>
<gene>
    <name evidence="2" type="ORF">PILCRDRAFT_305306</name>
</gene>
<evidence type="ECO:0000313" key="3">
    <source>
        <dbReference type="Proteomes" id="UP000054166"/>
    </source>
</evidence>
<feature type="compositionally biased region" description="Basic and acidic residues" evidence="1">
    <location>
        <begin position="243"/>
        <end position="259"/>
    </location>
</feature>
<feature type="region of interest" description="Disordered" evidence="1">
    <location>
        <begin position="168"/>
        <end position="371"/>
    </location>
</feature>
<dbReference type="EMBL" id="KN832980">
    <property type="protein sequence ID" value="KIM87238.1"/>
    <property type="molecule type" value="Genomic_DNA"/>
</dbReference>
<feature type="compositionally biased region" description="Low complexity" evidence="1">
    <location>
        <begin position="307"/>
        <end position="318"/>
    </location>
</feature>
<feature type="compositionally biased region" description="Polar residues" evidence="1">
    <location>
        <begin position="125"/>
        <end position="141"/>
    </location>
</feature>
<feature type="region of interest" description="Disordered" evidence="1">
    <location>
        <begin position="58"/>
        <end position="141"/>
    </location>
</feature>
<feature type="compositionally biased region" description="Polar residues" evidence="1">
    <location>
        <begin position="232"/>
        <end position="242"/>
    </location>
</feature>
<dbReference type="HOGENOM" id="CLU_051880_0_0_1"/>
<dbReference type="Proteomes" id="UP000054166">
    <property type="component" value="Unassembled WGS sequence"/>
</dbReference>
<sequence length="371" mass="40939">MLPRYMQTSLVSFIFDRSPCYPQFQQETMASLIRYYKEKSRKTLDRLRSELEEKKALKKENEDLRHQNRQLQQHIDPREPSDAMNANGKRPMAASYRAGTNSSPRSIVTPLGPNRLTIPPGQDAPNFSQQQGPDDSHNAANTNNFQAQMQRPGSSRFVEQYAYNPPQTSQFQAPQLSHTQAAPVRQYQARQAQQRTMMPPPPPPESSRTVRVQGGGSGFKPSASGRSLHPPNLQSNALSSRASPERSDQNQPVARERRQMGPPPTPQASIQAPNRAAFTPVTTQSQAQSQESYPRIQTASFADLQPSKSSARFSGSSSNNRFVPPQAMNGSQRFVAPGLRAPSRTTNGSHTSSGRGGQRMPFVPGAPDGFG</sequence>
<dbReference type="OrthoDB" id="2535391at2759"/>